<keyword evidence="2" id="KW-1185">Reference proteome</keyword>
<dbReference type="EMBL" id="QKRW01000001">
    <property type="protein sequence ID" value="RAL68660.1"/>
    <property type="molecule type" value="Genomic_DNA"/>
</dbReference>
<evidence type="ECO:0000313" key="2">
    <source>
        <dbReference type="Proteomes" id="UP000249056"/>
    </source>
</evidence>
<gene>
    <name evidence="1" type="ORF">DID88_007369</name>
</gene>
<name>A0A395J883_9HELO</name>
<comment type="caution">
    <text evidence="1">The sequence shown here is derived from an EMBL/GenBank/DDBJ whole genome shotgun (WGS) entry which is preliminary data.</text>
</comment>
<protein>
    <submittedName>
        <fullName evidence="1">Uncharacterized protein</fullName>
    </submittedName>
</protein>
<reference evidence="1 2" key="1">
    <citation type="submission" date="2018-06" db="EMBL/GenBank/DDBJ databases">
        <title>Genome Sequence of the Brown Rot Fungal Pathogen Monilinia fructigena.</title>
        <authorList>
            <person name="Landi L."/>
            <person name="De Miccolis Angelini R.M."/>
            <person name="Pollastro S."/>
            <person name="Abate D."/>
            <person name="Faretra F."/>
            <person name="Romanazzi G."/>
        </authorList>
    </citation>
    <scope>NUCLEOTIDE SEQUENCE [LARGE SCALE GENOMIC DNA]</scope>
    <source>
        <strain evidence="1 2">Mfrg269</strain>
    </source>
</reference>
<dbReference type="AlphaFoldDB" id="A0A395J883"/>
<dbReference type="Proteomes" id="UP000249056">
    <property type="component" value="Unassembled WGS sequence"/>
</dbReference>
<evidence type="ECO:0000313" key="1">
    <source>
        <dbReference type="EMBL" id="RAL68660.1"/>
    </source>
</evidence>
<organism evidence="1 2">
    <name type="scientific">Monilinia fructigena</name>
    <dbReference type="NCBI Taxonomy" id="38457"/>
    <lineage>
        <taxon>Eukaryota</taxon>
        <taxon>Fungi</taxon>
        <taxon>Dikarya</taxon>
        <taxon>Ascomycota</taxon>
        <taxon>Pezizomycotina</taxon>
        <taxon>Leotiomycetes</taxon>
        <taxon>Helotiales</taxon>
        <taxon>Sclerotiniaceae</taxon>
        <taxon>Monilinia</taxon>
    </lineage>
</organism>
<sequence length="136" mass="14328">MAALAAFAPFTAFAAFTPPAAPPAPATALFSPPALSPAATVPRIAPADLEIPLATSPTISPAVETSFGARTLMVDYTEAAVNNFGRQQEMGSKLWMAALTYESMGKAMVLAQKSEVMIRADFVKYIFFQLGIGDLI</sequence>
<accession>A0A395J883</accession>
<proteinExistence type="predicted"/>